<dbReference type="AlphaFoldDB" id="A0A979FKZ9"/>
<gene>
    <name evidence="3" type="primary">LOC125178042</name>
</gene>
<dbReference type="GeneID" id="125178042"/>
<dbReference type="PROSITE" id="PS50041">
    <property type="entry name" value="C_TYPE_LECTIN_2"/>
    <property type="match status" value="1"/>
</dbReference>
<dbReference type="InterPro" id="IPR001304">
    <property type="entry name" value="C-type_lectin-like"/>
</dbReference>
<protein>
    <submittedName>
        <fullName evidence="3">Uncharacterized protein LOC125178042</fullName>
    </submittedName>
</protein>
<dbReference type="InterPro" id="IPR016187">
    <property type="entry name" value="CTDL_fold"/>
</dbReference>
<dbReference type="Gene3D" id="3.10.100.10">
    <property type="entry name" value="Mannose-Binding Protein A, subunit A"/>
    <property type="match status" value="1"/>
</dbReference>
<evidence type="ECO:0000259" key="1">
    <source>
        <dbReference type="PROSITE" id="PS50041"/>
    </source>
</evidence>
<dbReference type="RefSeq" id="XP_047736895.1">
    <property type="nucleotide sequence ID" value="XM_047880939.1"/>
</dbReference>
<feature type="domain" description="C-type lectin" evidence="1">
    <location>
        <begin position="164"/>
        <end position="273"/>
    </location>
</feature>
<evidence type="ECO:0000313" key="2">
    <source>
        <dbReference type="Proteomes" id="UP000694843"/>
    </source>
</evidence>
<sequence length="277" mass="29861">MIVTSTRLATGSRPGIGRTMFGCCLIACLGVYASSATKWSLIDINTTQFLMEDNSYEGKAQSALVCVLQAEQVLRYASRGLACYSDGRCVVANGSYDHLRGPPSGDWACYSFLAVLCASPPGGLGDALRAAVPCNVSLRCTPQGWADGNSPNKSASRPQGVKCTSDGCFLVNSLMMTWCAAHQYCLGVGGKLYTPTDPRKYMNFTGIVSGKFWVGAVRMQDNAWMWFNNGRVMAADWMPGQPNDPSAHCGYIVTDYKGLSDSDCVALYRALCYMGDN</sequence>
<dbReference type="KEGG" id="hazt:125178042"/>
<dbReference type="CDD" id="cd00037">
    <property type="entry name" value="CLECT"/>
    <property type="match status" value="1"/>
</dbReference>
<evidence type="ECO:0000313" key="3">
    <source>
        <dbReference type="RefSeq" id="XP_047736895.1"/>
    </source>
</evidence>
<dbReference type="SUPFAM" id="SSF56436">
    <property type="entry name" value="C-type lectin-like"/>
    <property type="match status" value="1"/>
</dbReference>
<name>A0A979FKZ9_HYAAZ</name>
<accession>A0A979FKZ9</accession>
<proteinExistence type="predicted"/>
<dbReference type="SMART" id="SM00034">
    <property type="entry name" value="CLECT"/>
    <property type="match status" value="1"/>
</dbReference>
<dbReference type="Pfam" id="PF00059">
    <property type="entry name" value="Lectin_C"/>
    <property type="match status" value="1"/>
</dbReference>
<dbReference type="Proteomes" id="UP000694843">
    <property type="component" value="Unplaced"/>
</dbReference>
<dbReference type="InterPro" id="IPR016186">
    <property type="entry name" value="C-type_lectin-like/link_sf"/>
</dbReference>
<organism evidence="2 3">
    <name type="scientific">Hyalella azteca</name>
    <name type="common">Amphipod</name>
    <dbReference type="NCBI Taxonomy" id="294128"/>
    <lineage>
        <taxon>Eukaryota</taxon>
        <taxon>Metazoa</taxon>
        <taxon>Ecdysozoa</taxon>
        <taxon>Arthropoda</taxon>
        <taxon>Crustacea</taxon>
        <taxon>Multicrustacea</taxon>
        <taxon>Malacostraca</taxon>
        <taxon>Eumalacostraca</taxon>
        <taxon>Peracarida</taxon>
        <taxon>Amphipoda</taxon>
        <taxon>Senticaudata</taxon>
        <taxon>Talitrida</taxon>
        <taxon>Talitroidea</taxon>
        <taxon>Hyalellidae</taxon>
        <taxon>Hyalella</taxon>
    </lineage>
</organism>
<keyword evidence="2" id="KW-1185">Reference proteome</keyword>
<reference evidence="3" key="1">
    <citation type="submission" date="2025-08" db="UniProtKB">
        <authorList>
            <consortium name="RefSeq"/>
        </authorList>
    </citation>
    <scope>IDENTIFICATION</scope>
    <source>
        <tissue evidence="3">Whole organism</tissue>
    </source>
</reference>